<reference evidence="1 2" key="1">
    <citation type="journal article" date="2018" name="Harmful Algae">
        <title>The highly heterogeneous methylated genomes and diverse restriction-modification systems of bloom-forming Microcystis.</title>
        <authorList>
            <person name="Zhao L."/>
            <person name="Song Y."/>
            <person name="Li L."/>
            <person name="Gan N."/>
            <person name="Brand J.J."/>
            <person name="Song L."/>
        </authorList>
    </citation>
    <scope>NUCLEOTIDE SEQUENCE [LARGE SCALE GENOMIC DNA]</scope>
    <source>
        <strain evidence="1 2">PCC 7806SL</strain>
    </source>
</reference>
<evidence type="ECO:0000313" key="2">
    <source>
        <dbReference type="Proteomes" id="UP000192439"/>
    </source>
</evidence>
<accession>A0AB33BZB0</accession>
<evidence type="ECO:0000313" key="1">
    <source>
        <dbReference type="EMBL" id="ARI82675.1"/>
    </source>
</evidence>
<dbReference type="PANTHER" id="PTHR34614">
    <property type="match status" value="1"/>
</dbReference>
<sequence length="84" mass="9670">MLINKFKIETKYSHLDATSFHLDGEYKSEEKKEEEIIKERPIIITKGYSCDHRPDLKECVLDLITTQDGDVPLFVRVGDGNEEG</sequence>
<dbReference type="EMBL" id="CP020771">
    <property type="protein sequence ID" value="ARI82675.1"/>
    <property type="molecule type" value="Genomic_DNA"/>
</dbReference>
<organism evidence="1 2">
    <name type="scientific">Microcystis aeruginosa PCC 7806SL</name>
    <dbReference type="NCBI Taxonomy" id="1903187"/>
    <lineage>
        <taxon>Bacteria</taxon>
        <taxon>Bacillati</taxon>
        <taxon>Cyanobacteriota</taxon>
        <taxon>Cyanophyceae</taxon>
        <taxon>Oscillatoriophycideae</taxon>
        <taxon>Chroococcales</taxon>
        <taxon>Microcystaceae</taxon>
        <taxon>Microcystis</taxon>
    </lineage>
</organism>
<dbReference type="Proteomes" id="UP000192439">
    <property type="component" value="Chromosome"/>
</dbReference>
<keyword evidence="2" id="KW-1185">Reference proteome</keyword>
<gene>
    <name evidence="1" type="ORF">BH695_3396</name>
</gene>
<proteinExistence type="predicted"/>
<protein>
    <submittedName>
        <fullName evidence="1">Uncharacterized protein</fullName>
    </submittedName>
</protein>
<dbReference type="AlphaFoldDB" id="A0AB33BZB0"/>
<name>A0AB33BZB0_MICA7</name>
<dbReference type="PANTHER" id="PTHR34614:SF2">
    <property type="entry name" value="TRANSPOSASE IS4-LIKE DOMAIN-CONTAINING PROTEIN"/>
    <property type="match status" value="1"/>
</dbReference>